<evidence type="ECO:0000313" key="3">
    <source>
        <dbReference type="Proteomes" id="UP000182444"/>
    </source>
</evidence>
<evidence type="ECO:0000256" key="1">
    <source>
        <dbReference type="SAM" id="Phobius"/>
    </source>
</evidence>
<accession>A0A1D8NBC1</accession>
<proteinExistence type="predicted"/>
<dbReference type="VEuPathDB" id="FungiDB:YALI1_C22260g"/>
<reference evidence="2 3" key="1">
    <citation type="journal article" date="2016" name="PLoS ONE">
        <title>Sequence Assembly of Yarrowia lipolytica Strain W29/CLIB89 Shows Transposable Element Diversity.</title>
        <authorList>
            <person name="Magnan C."/>
            <person name="Yu J."/>
            <person name="Chang I."/>
            <person name="Jahn E."/>
            <person name="Kanomata Y."/>
            <person name="Wu J."/>
            <person name="Zeller M."/>
            <person name="Oakes M."/>
            <person name="Baldi P."/>
            <person name="Sandmeyer S."/>
        </authorList>
    </citation>
    <scope>NUCLEOTIDE SEQUENCE [LARGE SCALE GENOMIC DNA]</scope>
    <source>
        <strain evidence="3">CLIB89(W29)</strain>
    </source>
</reference>
<dbReference type="RefSeq" id="XP_068138519.1">
    <property type="nucleotide sequence ID" value="XM_068282418.1"/>
</dbReference>
<dbReference type="AlphaFoldDB" id="A0A1D8NBC1"/>
<dbReference type="Proteomes" id="UP000182444">
    <property type="component" value="Chromosome 1C"/>
</dbReference>
<dbReference type="EMBL" id="CP017555">
    <property type="protein sequence ID" value="AOW02931.1"/>
    <property type="molecule type" value="Genomic_DNA"/>
</dbReference>
<name>A0A1D8NBC1_YARLL</name>
<keyword evidence="1" id="KW-0472">Membrane</keyword>
<feature type="transmembrane region" description="Helical" evidence="1">
    <location>
        <begin position="79"/>
        <end position="105"/>
    </location>
</feature>
<evidence type="ECO:0000313" key="2">
    <source>
        <dbReference type="EMBL" id="AOW02931.1"/>
    </source>
</evidence>
<feature type="transmembrane region" description="Helical" evidence="1">
    <location>
        <begin position="53"/>
        <end position="73"/>
    </location>
</feature>
<sequence length="152" mass="18014">MTSTQIPHGGTETGMYVKYSMYEYLYLFLSKTGLAKKKTRLLSSDSDLRMGDYFLWSFFPHFSPFFPIFPPFFPIFPHFFLFFPIFPIFSIFLFSFKCFFLPILLNFTSIDQLNTQLFNLHQQRLECRQSRAPHLSRHPVAIINNTDVINCH</sequence>
<dbReference type="GeneID" id="94583045"/>
<protein>
    <submittedName>
        <fullName evidence="2">Uncharacterized protein</fullName>
    </submittedName>
</protein>
<gene>
    <name evidence="2" type="ORF">YALI1_C22260g</name>
</gene>
<organism evidence="2 3">
    <name type="scientific">Yarrowia lipolytica</name>
    <name type="common">Candida lipolytica</name>
    <dbReference type="NCBI Taxonomy" id="4952"/>
    <lineage>
        <taxon>Eukaryota</taxon>
        <taxon>Fungi</taxon>
        <taxon>Dikarya</taxon>
        <taxon>Ascomycota</taxon>
        <taxon>Saccharomycotina</taxon>
        <taxon>Dipodascomycetes</taxon>
        <taxon>Dipodascales</taxon>
        <taxon>Dipodascales incertae sedis</taxon>
        <taxon>Yarrowia</taxon>
    </lineage>
</organism>
<keyword evidence="1" id="KW-1133">Transmembrane helix</keyword>
<keyword evidence="1" id="KW-0812">Transmembrane</keyword>